<protein>
    <recommendedName>
        <fullName evidence="3">Sigma-70 region 2</fullName>
    </recommendedName>
</protein>
<evidence type="ECO:0000313" key="2">
    <source>
        <dbReference type="Proteomes" id="UP000678243"/>
    </source>
</evidence>
<evidence type="ECO:0000313" key="1">
    <source>
        <dbReference type="EMBL" id="MBS0024701.1"/>
    </source>
</evidence>
<keyword evidence="2" id="KW-1185">Reference proteome</keyword>
<dbReference type="EMBL" id="JAGTUK010000003">
    <property type="protein sequence ID" value="MBS0024701.1"/>
    <property type="molecule type" value="Genomic_DNA"/>
</dbReference>
<name>A0ABS5IP36_9MICO</name>
<sequence length="77" mass="8935">MSRRAEERAAERERVFTAIYAQHWAAVQRHVECTLDDDAEVAEVVADVFLLAWRKLDPARPLGLVWLLRTCDNKLGW</sequence>
<gene>
    <name evidence="1" type="ORF">KE274_11325</name>
</gene>
<dbReference type="Proteomes" id="UP000678243">
    <property type="component" value="Unassembled WGS sequence"/>
</dbReference>
<dbReference type="InterPro" id="IPR013325">
    <property type="entry name" value="RNA_pol_sigma_r2"/>
</dbReference>
<comment type="caution">
    <text evidence="1">The sequence shown here is derived from an EMBL/GenBank/DDBJ whole genome shotgun (WGS) entry which is preliminary data.</text>
</comment>
<dbReference type="SUPFAM" id="SSF88946">
    <property type="entry name" value="Sigma2 domain of RNA polymerase sigma factors"/>
    <property type="match status" value="1"/>
</dbReference>
<evidence type="ECO:0008006" key="3">
    <source>
        <dbReference type="Google" id="ProtNLM"/>
    </source>
</evidence>
<reference evidence="1 2" key="1">
    <citation type="submission" date="2021-04" db="EMBL/GenBank/DDBJ databases">
        <title>Whole genome analysis of root endophytic bacterium Microbacterium paraoxydans ku-mp colonizing RP-bio226 rice variety.</title>
        <authorList>
            <person name="Ulaganathan K."/>
            <person name="Latha B."/>
        </authorList>
    </citation>
    <scope>NUCLEOTIDE SEQUENCE [LARGE SCALE GENOMIC DNA]</scope>
    <source>
        <strain evidence="2">ku-mp</strain>
    </source>
</reference>
<accession>A0ABS5IP36</accession>
<proteinExistence type="predicted"/>
<dbReference type="RefSeq" id="WP_211543829.1">
    <property type="nucleotide sequence ID" value="NZ_JAGTUK010000003.1"/>
</dbReference>
<dbReference type="Gene3D" id="1.10.1740.10">
    <property type="match status" value="1"/>
</dbReference>
<organism evidence="1 2">
    <name type="scientific">Microbacterium paraoxydans</name>
    <dbReference type="NCBI Taxonomy" id="199592"/>
    <lineage>
        <taxon>Bacteria</taxon>
        <taxon>Bacillati</taxon>
        <taxon>Actinomycetota</taxon>
        <taxon>Actinomycetes</taxon>
        <taxon>Micrococcales</taxon>
        <taxon>Microbacteriaceae</taxon>
        <taxon>Microbacterium</taxon>
    </lineage>
</organism>